<dbReference type="CDD" id="cd03190">
    <property type="entry name" value="GST_C_Omega_like"/>
    <property type="match status" value="1"/>
</dbReference>
<name>A0A6A2VH12_9BIFI</name>
<dbReference type="PANTHER" id="PTHR32419:SF6">
    <property type="entry name" value="GLUTATHIONE S-TRANSFERASE OMEGA-LIKE 1-RELATED"/>
    <property type="match status" value="1"/>
</dbReference>
<dbReference type="SFLD" id="SFLDG01206">
    <property type="entry name" value="Xi.1"/>
    <property type="match status" value="1"/>
</dbReference>
<evidence type="ECO:0000313" key="5">
    <source>
        <dbReference type="EMBL" id="KAB8301960.1"/>
    </source>
</evidence>
<dbReference type="Gene3D" id="1.20.1050.10">
    <property type="match status" value="1"/>
</dbReference>
<dbReference type="PIRSF" id="PIRSF015753">
    <property type="entry name" value="GST"/>
    <property type="match status" value="1"/>
</dbReference>
<dbReference type="InterPro" id="IPR036282">
    <property type="entry name" value="Glutathione-S-Trfase_C_sf"/>
</dbReference>
<proteinExistence type="predicted"/>
<keyword evidence="6" id="KW-1185">Reference proteome</keyword>
<dbReference type="GO" id="GO:0004364">
    <property type="term" value="F:glutathione transferase activity"/>
    <property type="evidence" value="ECO:0007669"/>
    <property type="project" value="InterPro"/>
</dbReference>
<comment type="caution">
    <text evidence="5">The sequence shown here is derived from an EMBL/GenBank/DDBJ whole genome shotgun (WGS) entry which is preliminary data.</text>
</comment>
<evidence type="ECO:0000256" key="3">
    <source>
        <dbReference type="PIRSR" id="PIRSR015753-3"/>
    </source>
</evidence>
<dbReference type="OrthoDB" id="9769158at2"/>
<dbReference type="InterPro" id="IPR036249">
    <property type="entry name" value="Thioredoxin-like_sf"/>
</dbReference>
<feature type="binding site" evidence="2">
    <location>
        <position position="107"/>
    </location>
    <ligand>
        <name>glutathione</name>
        <dbReference type="ChEBI" id="CHEBI:57925"/>
    </ligand>
</feature>
<dbReference type="InterPro" id="IPR040079">
    <property type="entry name" value="Glutathione_S-Trfase"/>
</dbReference>
<dbReference type="GO" id="GO:0005737">
    <property type="term" value="C:cytoplasm"/>
    <property type="evidence" value="ECO:0007669"/>
    <property type="project" value="TreeGrafter"/>
</dbReference>
<dbReference type="InterPro" id="IPR010987">
    <property type="entry name" value="Glutathione-S-Trfase_C-like"/>
</dbReference>
<evidence type="ECO:0000256" key="1">
    <source>
        <dbReference type="PIRSR" id="PIRSR015753-1"/>
    </source>
</evidence>
<sequence>MAIDPTWLQEPGVASAVDYDRYGTIYEPRNVPPASSLVSHEPTLEEAYPIQGHIGDSEHPVEPGRYHLYISWACPIAQRSAITRKLYGLDDIVTLSVVDPIRDGRGWAFRNVPGSTLDTAGNGFAFLREAYDQTVEGTYTHRISVPVLWDKQTHTIVSNYYPVIPRELAKLARFGTTAHDNLYPEDLRSQIDEAETWIGEYINEGPYRAGFAKTQEIYEDAENHFFQSIERLDGIFARKRFLFGDRLTEADINLWTSLYRWWVVYEVHFKLNRHNLLHYRNVARFVKELYHHPAFQATTNTDHIKRHYYNTQRPVNPNGIVPTGPSLDWLNE</sequence>
<evidence type="ECO:0000259" key="4">
    <source>
        <dbReference type="PROSITE" id="PS50405"/>
    </source>
</evidence>
<dbReference type="SUPFAM" id="SSF47616">
    <property type="entry name" value="GST C-terminal domain-like"/>
    <property type="match status" value="1"/>
</dbReference>
<dbReference type="SFLD" id="SFLDS00019">
    <property type="entry name" value="Glutathione_Transferase_(cytos"/>
    <property type="match status" value="1"/>
</dbReference>
<protein>
    <submittedName>
        <fullName evidence="5">Glutathione transferase</fullName>
    </submittedName>
</protein>
<evidence type="ECO:0000256" key="2">
    <source>
        <dbReference type="PIRSR" id="PIRSR015753-2"/>
    </source>
</evidence>
<dbReference type="PANTHER" id="PTHR32419">
    <property type="entry name" value="GLUTATHIONYL-HYDROQUINONE REDUCTASE"/>
    <property type="match status" value="1"/>
</dbReference>
<evidence type="ECO:0000313" key="6">
    <source>
        <dbReference type="Proteomes" id="UP000440041"/>
    </source>
</evidence>
<dbReference type="AlphaFoldDB" id="A0A6A2VH12"/>
<feature type="binding site" evidence="2">
    <location>
        <begin position="142"/>
        <end position="145"/>
    </location>
    <ligand>
        <name>glutathione</name>
        <dbReference type="ChEBI" id="CHEBI:57925"/>
    </ligand>
</feature>
<dbReference type="InterPro" id="IPR047047">
    <property type="entry name" value="GST_Omega-like_C"/>
</dbReference>
<feature type="domain" description="GST C-terminal" evidence="4">
    <location>
        <begin position="184"/>
        <end position="318"/>
    </location>
</feature>
<dbReference type="InterPro" id="IPR016639">
    <property type="entry name" value="GST_Omega/GSH"/>
</dbReference>
<accession>A0A6A2VH12</accession>
<dbReference type="SFLD" id="SFLDG01148">
    <property type="entry name" value="Xi_(cytGST)"/>
    <property type="match status" value="1"/>
</dbReference>
<organism evidence="5 6">
    <name type="scientific">Bifidobacterium apri</name>
    <dbReference type="NCBI Taxonomy" id="1769423"/>
    <lineage>
        <taxon>Bacteria</taxon>
        <taxon>Bacillati</taxon>
        <taxon>Actinomycetota</taxon>
        <taxon>Actinomycetes</taxon>
        <taxon>Bifidobacteriales</taxon>
        <taxon>Bifidobacteriaceae</taxon>
        <taxon>Bifidobacterium</taxon>
    </lineage>
</organism>
<keyword evidence="5" id="KW-0808">Transferase</keyword>
<dbReference type="SUPFAM" id="SSF52833">
    <property type="entry name" value="Thioredoxin-like"/>
    <property type="match status" value="1"/>
</dbReference>
<feature type="site" description="Lowers pKa of active site Cys" evidence="3">
    <location>
        <position position="308"/>
    </location>
</feature>
<feature type="active site" description="Proton donor/acceptor" evidence="1">
    <location>
        <position position="207"/>
    </location>
</feature>
<dbReference type="RefSeq" id="WP_152354924.1">
    <property type="nucleotide sequence ID" value="NZ_JBHLXF010000037.1"/>
</dbReference>
<dbReference type="PROSITE" id="PS50405">
    <property type="entry name" value="GST_CTER"/>
    <property type="match status" value="1"/>
</dbReference>
<dbReference type="Proteomes" id="UP000440041">
    <property type="component" value="Unassembled WGS sequence"/>
</dbReference>
<reference evidence="5 6" key="1">
    <citation type="submission" date="2019-09" db="EMBL/GenBank/DDBJ databases">
        <title>Characterization of the phylogenetic diversity of two novel species belonging to the genus Bifidobacterium: Bifidobacterium cebidarum sp. nov. and Bifidobacterium leontopitheci sp. nov.</title>
        <authorList>
            <person name="Lugli G.A."/>
            <person name="Duranti S."/>
            <person name="Milani C."/>
            <person name="Turroni F."/>
            <person name="Ventura M."/>
        </authorList>
    </citation>
    <scope>NUCLEOTIDE SEQUENCE [LARGE SCALE GENOMIC DNA]</scope>
    <source>
        <strain evidence="5 6">DSM 100238</strain>
    </source>
</reference>
<feature type="site" description="Lowers pKa of active site Cys" evidence="3">
    <location>
        <position position="265"/>
    </location>
</feature>
<dbReference type="EMBL" id="WBSO01000001">
    <property type="protein sequence ID" value="KAB8301960.1"/>
    <property type="molecule type" value="Genomic_DNA"/>
</dbReference>
<dbReference type="Gene3D" id="3.40.30.10">
    <property type="entry name" value="Glutaredoxin"/>
    <property type="match status" value="1"/>
</dbReference>
<dbReference type="Pfam" id="PF13410">
    <property type="entry name" value="GST_C_2"/>
    <property type="match status" value="1"/>
</dbReference>
<feature type="active site" description="Nucleophile" evidence="1">
    <location>
        <position position="74"/>
    </location>
</feature>
<gene>
    <name evidence="5" type="ORF">DSM100238_0279</name>
</gene>